<dbReference type="SMART" id="SM00147">
    <property type="entry name" value="RasGEF"/>
    <property type="match status" value="1"/>
</dbReference>
<protein>
    <recommendedName>
        <fullName evidence="8">Guanine nucleotide exchange factor LTE1</fullName>
    </recommendedName>
</protein>
<evidence type="ECO:0000256" key="2">
    <source>
        <dbReference type="PROSITE-ProRule" id="PRU00168"/>
    </source>
</evidence>
<dbReference type="SUPFAM" id="SSF48366">
    <property type="entry name" value="Ras GEF"/>
    <property type="match status" value="1"/>
</dbReference>
<dbReference type="InterPro" id="IPR001895">
    <property type="entry name" value="RASGEF_cat_dom"/>
</dbReference>
<feature type="compositionally biased region" description="Low complexity" evidence="3">
    <location>
        <begin position="962"/>
        <end position="971"/>
    </location>
</feature>
<comment type="caution">
    <text evidence="6">The sequence shown here is derived from an EMBL/GenBank/DDBJ whole genome shotgun (WGS) entry which is preliminary data.</text>
</comment>
<reference evidence="6" key="1">
    <citation type="journal article" date="2020" name="Phytopathology">
        <title>Genome sequence of the chestnut blight fungus Cryphonectria parasitica EP155: A fundamental resource for an archetypical invasive plant pathogen.</title>
        <authorList>
            <person name="Crouch J.A."/>
            <person name="Dawe A."/>
            <person name="Aerts A."/>
            <person name="Barry K."/>
            <person name="Churchill A.C.L."/>
            <person name="Grimwood J."/>
            <person name="Hillman B."/>
            <person name="Milgroom M.G."/>
            <person name="Pangilinan J."/>
            <person name="Smith M."/>
            <person name="Salamov A."/>
            <person name="Schmutz J."/>
            <person name="Yadav J."/>
            <person name="Grigoriev I.V."/>
            <person name="Nuss D."/>
        </authorList>
    </citation>
    <scope>NUCLEOTIDE SEQUENCE</scope>
    <source>
        <strain evidence="6">EP155</strain>
    </source>
</reference>
<dbReference type="InterPro" id="IPR023578">
    <property type="entry name" value="Ras_GEF_dom_sf"/>
</dbReference>
<evidence type="ECO:0000313" key="7">
    <source>
        <dbReference type="Proteomes" id="UP000803844"/>
    </source>
</evidence>
<dbReference type="OrthoDB" id="10254377at2759"/>
<sequence length="1757" mass="193550">MPAAPANPSSIAPRDTVNTRTRPLLPVAERRNPELDAALKRPRTNSETERWDITPDGGSGGREGRRFAVSNVGNNGRIYLRPTVRPAHERHQAPSFVFPMTPPQTAGLGSKGNEQSRRPDLLDVGKSHDLEWTLSQGPATPTNQPLQTLLLSDRSGQTPAHRRAMSDSTIQDASVARESDAGGFKIVITKPGNESRSKTLEDIDPRDPPFLEILIPSWKLGTPRWSTRGTPFLRGSSYAPTEEFRSSHPSPLPPRFGPGSIRIPSARLSSSLRSPFITSVRLSPEHALRSTYMSTHQAIEPAMFDALTFKPACDDRALVRYSPSTTAVTAATPPRLVAEITSPTFLDYELLSDFFLTFRSYLAPLDLLKMLFARMRWSLARNDEIGTVVRVRTFVALRHWILNYFVDDFVCEYDVRVKFCILMNGLAEEMAQCAKARRVQLKILAELKKCWRRVCAQFWDGSEFDANLPPEAPITPGGIPGHRDPSLDPSLLEEYSLDGPPQLETIYAPLTSNPPDVETSFYREVAEAGGNDYGHAQVRSRTPSNEMGEKILRQNAQFSPTSMSSVDALSCSIPLKFGAPRSNHPLAAHPVDPSALYTDSEPVAPTPRALAGKRARAQHSHKRNKSTSDSLRERDPILERLLQRNTETTLSLPYAGSLVRGNVLPPGQAFVEVLAPNSVGGPSRQTTYLRLETNEAAKDKFPPSAMSGQGMRRLIGSVRRALTSRGQEMSPTQGNFNITPIGPRGVTANRLPGTAIVPQSRTRTNNFRPPVRIDLLGAEIVEDFKRVVREDAAEAAARTFHGSTPSTPTTIRNPVGLVEHDTTRIESLLGVRYGDEDRRPTSEGGVTAGSKSILIFDGTRASSGHPAMSGAIPVLTPSVEAFADSFMPSGADPTPPNTPPGRITDTPRRSSQLLGQHMLRSAKSADNLPPFIPDLESLDDDSSLRRGENYERPSVYPRRRSSNSFSQSQSRPPLSGVSRFSRQRYSRSLFSNGTMGPRRRASFHSGMDHRSTLRSFDAVSDSNRLSEQSSEVAMPHPLRLLRRRPGGDLRAVNNVVDLGHAQLRRSRSLGSLTTGTYTPSLGTSLIQSPNMARDSTGLLDMVNSASSRDRTQAFSVGMMADRSKRRQSLLSTLSSKPVMRPSFEVEAQRLANIPDDDDDGGVESALLKLEGKYQKKVFRLSMEPTKSPLREFENADDLSQKASDNTELKAEKKKHRNEHIGDEGVSPFPPSDGDVSPVSSNRLLSQPGPGNSPSAREPRVEVISLLSEGSNASLASIPLLQRRLTDDERRSRAVWADRSILGDAADGGASTVDEGEAAQDCASYEVVKRSESIEKIKPGDTMPTRQRSSTRVSQMSQQFFLNIGDTDDDDELSSEMSEMPLEEDEDIIAFPSLQPGVSLSKIRTSEDPSQPMEDDWLSSPAMAPDVPMASHVDNIPELHTAQIWGVKPLPPTPECTPTFTQPAANPKPSPDSAGVTEAPRIATNAQERDANARRYSAHLPFILAFDSEVLAQQFTLIEKDALNEIDWKELIDMRWKNAENNDARSWVQFLRDTDARGVEVVIARFNIVVKWAISEIVLTQDIEERARCIIKYIHIAAHCRRYRNFATMSQIAIALTSTEVSRLAKTWDLVPAGDTRALHELEALISPTRNFYALRAEMEGGGLASAGMGCIPFVGIYTHDLIFNSQRPAEIASSPTTAPLVNFERCRIAAGIVKALLRLLEASTLYNFQPIEGITERCLWMSALTDEEIRRHSQGLE</sequence>
<dbReference type="InterPro" id="IPR008937">
    <property type="entry name" value="Ras-like_GEF"/>
</dbReference>
<dbReference type="Gene3D" id="1.10.840.10">
    <property type="entry name" value="Ras guanine-nucleotide exchange factors catalytic domain"/>
    <property type="match status" value="1"/>
</dbReference>
<dbReference type="CDD" id="cd06224">
    <property type="entry name" value="REM"/>
    <property type="match status" value="1"/>
</dbReference>
<dbReference type="PROSITE" id="PS50009">
    <property type="entry name" value="RASGEF_CAT"/>
    <property type="match status" value="1"/>
</dbReference>
<keyword evidence="7" id="KW-1185">Reference proteome</keyword>
<feature type="region of interest" description="Disordered" evidence="3">
    <location>
        <begin position="1455"/>
        <end position="1476"/>
    </location>
</feature>
<dbReference type="PANTHER" id="PTHR23113:SF363">
    <property type="entry name" value="PROTEIN SON OF SEVENLESS"/>
    <property type="match status" value="1"/>
</dbReference>
<dbReference type="InterPro" id="IPR036964">
    <property type="entry name" value="RASGEF_cat_dom_sf"/>
</dbReference>
<dbReference type="GO" id="GO:0005886">
    <property type="term" value="C:plasma membrane"/>
    <property type="evidence" value="ECO:0007669"/>
    <property type="project" value="TreeGrafter"/>
</dbReference>
<feature type="domain" description="Ras-GEF" evidence="4">
    <location>
        <begin position="1506"/>
        <end position="1754"/>
    </location>
</feature>
<feature type="region of interest" description="Disordered" evidence="3">
    <location>
        <begin position="922"/>
        <end position="1008"/>
    </location>
</feature>
<feature type="domain" description="N-terminal Ras-GEF" evidence="5">
    <location>
        <begin position="324"/>
        <end position="448"/>
    </location>
</feature>
<feature type="region of interest" description="Disordered" evidence="3">
    <location>
        <begin position="1"/>
        <end position="66"/>
    </location>
</feature>
<dbReference type="Gene3D" id="1.20.870.10">
    <property type="entry name" value="Son of sevenless (SoS) protein Chain: S domain 1"/>
    <property type="match status" value="1"/>
</dbReference>
<name>A0A9P4Y4L8_CRYP1</name>
<feature type="region of interest" description="Disordered" evidence="3">
    <location>
        <begin position="95"/>
        <end position="120"/>
    </location>
</feature>
<evidence type="ECO:0000256" key="3">
    <source>
        <dbReference type="SAM" id="MobiDB-lite"/>
    </source>
</evidence>
<accession>A0A9P4Y4L8</accession>
<dbReference type="EMBL" id="MU032347">
    <property type="protein sequence ID" value="KAF3766272.1"/>
    <property type="molecule type" value="Genomic_DNA"/>
</dbReference>
<evidence type="ECO:0000259" key="5">
    <source>
        <dbReference type="PROSITE" id="PS50212"/>
    </source>
</evidence>
<feature type="region of interest" description="Disordered" evidence="3">
    <location>
        <begin position="884"/>
        <end position="910"/>
    </location>
</feature>
<evidence type="ECO:0000256" key="1">
    <source>
        <dbReference type="ARBA" id="ARBA00022658"/>
    </source>
</evidence>
<keyword evidence="1 2" id="KW-0344">Guanine-nucleotide releasing factor</keyword>
<feature type="compositionally biased region" description="Polar residues" evidence="3">
    <location>
        <begin position="1241"/>
        <end position="1254"/>
    </location>
</feature>
<dbReference type="InterPro" id="IPR000651">
    <property type="entry name" value="Ras-like_Gua-exchang_fac_N"/>
</dbReference>
<dbReference type="Pfam" id="PF00617">
    <property type="entry name" value="RasGEF"/>
    <property type="match status" value="1"/>
</dbReference>
<feature type="region of interest" description="Disordered" evidence="3">
    <location>
        <begin position="1188"/>
        <end position="1258"/>
    </location>
</feature>
<feature type="compositionally biased region" description="Polar residues" evidence="3">
    <location>
        <begin position="725"/>
        <end position="738"/>
    </location>
</feature>
<dbReference type="GO" id="GO:0007265">
    <property type="term" value="P:Ras protein signal transduction"/>
    <property type="evidence" value="ECO:0007669"/>
    <property type="project" value="TreeGrafter"/>
</dbReference>
<evidence type="ECO:0000313" key="6">
    <source>
        <dbReference type="EMBL" id="KAF3766272.1"/>
    </source>
</evidence>
<dbReference type="PANTHER" id="PTHR23113">
    <property type="entry name" value="GUANINE NUCLEOTIDE EXCHANGE FACTOR"/>
    <property type="match status" value="1"/>
</dbReference>
<feature type="compositionally biased region" description="Basic and acidic residues" evidence="3">
    <location>
        <begin position="942"/>
        <end position="951"/>
    </location>
</feature>
<dbReference type="PROSITE" id="PS50212">
    <property type="entry name" value="RASGEF_NTER"/>
    <property type="match status" value="1"/>
</dbReference>
<evidence type="ECO:0008006" key="8">
    <source>
        <dbReference type="Google" id="ProtNLM"/>
    </source>
</evidence>
<dbReference type="GeneID" id="63834277"/>
<evidence type="ECO:0000259" key="4">
    <source>
        <dbReference type="PROSITE" id="PS50009"/>
    </source>
</evidence>
<organism evidence="6 7">
    <name type="scientific">Cryphonectria parasitica (strain ATCC 38755 / EP155)</name>
    <dbReference type="NCBI Taxonomy" id="660469"/>
    <lineage>
        <taxon>Eukaryota</taxon>
        <taxon>Fungi</taxon>
        <taxon>Dikarya</taxon>
        <taxon>Ascomycota</taxon>
        <taxon>Pezizomycotina</taxon>
        <taxon>Sordariomycetes</taxon>
        <taxon>Sordariomycetidae</taxon>
        <taxon>Diaporthales</taxon>
        <taxon>Cryphonectriaceae</taxon>
        <taxon>Cryphonectria-Endothia species complex</taxon>
        <taxon>Cryphonectria</taxon>
    </lineage>
</organism>
<feature type="compositionally biased region" description="Basic and acidic residues" evidence="3">
    <location>
        <begin position="28"/>
        <end position="53"/>
    </location>
</feature>
<dbReference type="Pfam" id="PF00618">
    <property type="entry name" value="RasGEF_N"/>
    <property type="match status" value="1"/>
</dbReference>
<feature type="compositionally biased region" description="Basic residues" evidence="3">
    <location>
        <begin position="611"/>
        <end position="625"/>
    </location>
</feature>
<gene>
    <name evidence="6" type="ORF">M406DRAFT_257023</name>
</gene>
<dbReference type="GO" id="GO:0005085">
    <property type="term" value="F:guanyl-nucleotide exchange factor activity"/>
    <property type="evidence" value="ECO:0007669"/>
    <property type="project" value="UniProtKB-KW"/>
</dbReference>
<feature type="compositionally biased region" description="Low complexity" evidence="3">
    <location>
        <begin position="1231"/>
        <end position="1240"/>
    </location>
</feature>
<dbReference type="RefSeq" id="XP_040777233.1">
    <property type="nucleotide sequence ID" value="XM_040917148.1"/>
</dbReference>
<proteinExistence type="predicted"/>
<feature type="region of interest" description="Disordered" evidence="3">
    <location>
        <begin position="725"/>
        <end position="744"/>
    </location>
</feature>
<dbReference type="Proteomes" id="UP000803844">
    <property type="component" value="Unassembled WGS sequence"/>
</dbReference>
<feature type="region of interest" description="Disordered" evidence="3">
    <location>
        <begin position="597"/>
        <end position="635"/>
    </location>
</feature>
<feature type="compositionally biased region" description="Low complexity" evidence="3">
    <location>
        <begin position="1"/>
        <end position="13"/>
    </location>
</feature>